<dbReference type="EMBL" id="BAAALD010000020">
    <property type="protein sequence ID" value="GAA1082139.1"/>
    <property type="molecule type" value="Genomic_DNA"/>
</dbReference>
<evidence type="ECO:0000313" key="1">
    <source>
        <dbReference type="EMBL" id="GAA1082139.1"/>
    </source>
</evidence>
<reference evidence="2" key="1">
    <citation type="journal article" date="2019" name="Int. J. Syst. Evol. Microbiol.">
        <title>The Global Catalogue of Microorganisms (GCM) 10K type strain sequencing project: providing services to taxonomists for standard genome sequencing and annotation.</title>
        <authorList>
            <consortium name="The Broad Institute Genomics Platform"/>
            <consortium name="The Broad Institute Genome Sequencing Center for Infectious Disease"/>
            <person name="Wu L."/>
            <person name="Ma J."/>
        </authorList>
    </citation>
    <scope>NUCLEOTIDE SEQUENCE [LARGE SCALE GENOMIC DNA]</scope>
    <source>
        <strain evidence="2">JCM 13002</strain>
    </source>
</reference>
<keyword evidence="2" id="KW-1185">Reference proteome</keyword>
<protein>
    <recommendedName>
        <fullName evidence="3">HEAT repeat domain-containing protein</fullName>
    </recommendedName>
</protein>
<dbReference type="Gene3D" id="1.25.10.10">
    <property type="entry name" value="Leucine-rich Repeat Variant"/>
    <property type="match status" value="1"/>
</dbReference>
<dbReference type="InterPro" id="IPR011989">
    <property type="entry name" value="ARM-like"/>
</dbReference>
<accession>A0ABP4E2W4</accession>
<evidence type="ECO:0008006" key="3">
    <source>
        <dbReference type="Google" id="ProtNLM"/>
    </source>
</evidence>
<evidence type="ECO:0000313" key="2">
    <source>
        <dbReference type="Proteomes" id="UP001499987"/>
    </source>
</evidence>
<name>A0ABP4E2W4_9ACTN</name>
<dbReference type="Proteomes" id="UP001499987">
    <property type="component" value="Unassembled WGS sequence"/>
</dbReference>
<gene>
    <name evidence="1" type="ORF">GCM10009663_26340</name>
</gene>
<sequence length="56" mass="6083">MDGARNPGTVRYWAALALQGMQAPEVRAALERLTTDGEAIVRDAARQALAPPTTWF</sequence>
<proteinExistence type="predicted"/>
<organism evidence="1 2">
    <name type="scientific">Kitasatospora arboriphila</name>
    <dbReference type="NCBI Taxonomy" id="258052"/>
    <lineage>
        <taxon>Bacteria</taxon>
        <taxon>Bacillati</taxon>
        <taxon>Actinomycetota</taxon>
        <taxon>Actinomycetes</taxon>
        <taxon>Kitasatosporales</taxon>
        <taxon>Streptomycetaceae</taxon>
        <taxon>Kitasatospora</taxon>
    </lineage>
</organism>
<comment type="caution">
    <text evidence="1">The sequence shown here is derived from an EMBL/GenBank/DDBJ whole genome shotgun (WGS) entry which is preliminary data.</text>
</comment>